<evidence type="ECO:0000313" key="2">
    <source>
        <dbReference type="Proteomes" id="UP000595894"/>
    </source>
</evidence>
<reference evidence="2" key="1">
    <citation type="submission" date="2020-09" db="EMBL/GenBank/DDBJ databases">
        <title>Sphingomonas sp., a new species isolated from pork steak.</title>
        <authorList>
            <person name="Heidler von Heilborn D."/>
        </authorList>
    </citation>
    <scope>NUCLEOTIDE SEQUENCE [LARGE SCALE GENOMIC DNA]</scope>
    <source>
        <plasmid evidence="2">punnamed1</plasmid>
    </source>
</reference>
<dbReference type="RefSeq" id="WP_159513273.1">
    <property type="nucleotide sequence ID" value="NZ_CP061036.1"/>
</dbReference>
<keyword evidence="1" id="KW-0614">Plasmid</keyword>
<accession>A0A974NYI9</accession>
<organism evidence="1 2">
    <name type="scientific">Sphingomonas aliaeris</name>
    <dbReference type="NCBI Taxonomy" id="2759526"/>
    <lineage>
        <taxon>Bacteria</taxon>
        <taxon>Pseudomonadati</taxon>
        <taxon>Pseudomonadota</taxon>
        <taxon>Alphaproteobacteria</taxon>
        <taxon>Sphingomonadales</taxon>
        <taxon>Sphingomonadaceae</taxon>
        <taxon>Sphingomonas</taxon>
    </lineage>
</organism>
<dbReference type="EMBL" id="CP061036">
    <property type="protein sequence ID" value="QQV79276.1"/>
    <property type="molecule type" value="Genomic_DNA"/>
</dbReference>
<gene>
    <name evidence="1" type="ORF">H5J25_18665</name>
</gene>
<geneLocation type="plasmid" evidence="1 2">
    <name>punnamed1</name>
</geneLocation>
<dbReference type="AlphaFoldDB" id="A0A974NYI9"/>
<sequence length="120" mass="13147">MADVVRYDQRRKLTDLSVVEFAVLTALCRVGPHPAPFLLPTLGEWFGITLGLDDIQPAIGRLSRVGYLSHAGGVLTPDVSARDAVTTLYGMLYRILGYDLVRLMALKDPSLHDLLQPKGS</sequence>
<protein>
    <submittedName>
        <fullName evidence="1">Uncharacterized protein</fullName>
    </submittedName>
</protein>
<evidence type="ECO:0000313" key="1">
    <source>
        <dbReference type="EMBL" id="QQV79276.1"/>
    </source>
</evidence>
<proteinExistence type="predicted"/>
<dbReference type="KEGG" id="sari:H5J25_18665"/>
<dbReference type="Proteomes" id="UP000595894">
    <property type="component" value="Plasmid punnamed1"/>
</dbReference>
<name>A0A974NYI9_9SPHN</name>
<keyword evidence="2" id="KW-1185">Reference proteome</keyword>